<dbReference type="GO" id="GO:0012505">
    <property type="term" value="C:endomembrane system"/>
    <property type="evidence" value="ECO:0007669"/>
    <property type="project" value="UniProtKB-SubCell"/>
</dbReference>
<organism evidence="11 12">
    <name type="scientific">Centaurea solstitialis</name>
    <name type="common">yellow star-thistle</name>
    <dbReference type="NCBI Taxonomy" id="347529"/>
    <lineage>
        <taxon>Eukaryota</taxon>
        <taxon>Viridiplantae</taxon>
        <taxon>Streptophyta</taxon>
        <taxon>Embryophyta</taxon>
        <taxon>Tracheophyta</taxon>
        <taxon>Spermatophyta</taxon>
        <taxon>Magnoliopsida</taxon>
        <taxon>eudicotyledons</taxon>
        <taxon>Gunneridae</taxon>
        <taxon>Pentapetalae</taxon>
        <taxon>asterids</taxon>
        <taxon>campanulids</taxon>
        <taxon>Asterales</taxon>
        <taxon>Asteraceae</taxon>
        <taxon>Carduoideae</taxon>
        <taxon>Cardueae</taxon>
        <taxon>Centaureinae</taxon>
        <taxon>Centaurea</taxon>
    </lineage>
</organism>
<dbReference type="Pfam" id="PF03595">
    <property type="entry name" value="SLAC1"/>
    <property type="match status" value="1"/>
</dbReference>
<comment type="subcellular location">
    <subcellularLocation>
        <location evidence="2">Cell membrane</location>
    </subcellularLocation>
    <subcellularLocation>
        <location evidence="1">Endomembrane system</location>
        <topology evidence="1">Multi-pass membrane protein</topology>
    </subcellularLocation>
</comment>
<dbReference type="GO" id="GO:0008308">
    <property type="term" value="F:voltage-gated monoatomic anion channel activity"/>
    <property type="evidence" value="ECO:0007669"/>
    <property type="project" value="InterPro"/>
</dbReference>
<dbReference type="InterPro" id="IPR038665">
    <property type="entry name" value="Voltage-dep_anion_channel_sf"/>
</dbReference>
<name>A0AA38TTF6_9ASTR</name>
<gene>
    <name evidence="11" type="ORF">OSB04_002681</name>
</gene>
<feature type="transmembrane region" description="Helical" evidence="10">
    <location>
        <begin position="28"/>
        <end position="46"/>
    </location>
</feature>
<evidence type="ECO:0000256" key="7">
    <source>
        <dbReference type="ARBA" id="ARBA00022989"/>
    </source>
</evidence>
<dbReference type="PANTHER" id="PTHR31269">
    <property type="entry name" value="S-TYPE ANION CHANNEL SLAH3"/>
    <property type="match status" value="1"/>
</dbReference>
<proteinExistence type="inferred from homology"/>
<evidence type="ECO:0000256" key="9">
    <source>
        <dbReference type="ARBA" id="ARBA00023136"/>
    </source>
</evidence>
<dbReference type="InterPro" id="IPR004695">
    <property type="entry name" value="SLAC1/Mae1/Ssu1/TehA"/>
</dbReference>
<evidence type="ECO:0000256" key="10">
    <source>
        <dbReference type="SAM" id="Phobius"/>
    </source>
</evidence>
<evidence type="ECO:0000313" key="11">
    <source>
        <dbReference type="EMBL" id="KAJ9566715.1"/>
    </source>
</evidence>
<feature type="transmembrane region" description="Helical" evidence="10">
    <location>
        <begin position="127"/>
        <end position="147"/>
    </location>
</feature>
<dbReference type="InterPro" id="IPR030183">
    <property type="entry name" value="SLAC/SLAH"/>
</dbReference>
<protein>
    <submittedName>
        <fullName evidence="11">Uncharacterized protein</fullName>
    </submittedName>
</protein>
<keyword evidence="12" id="KW-1185">Reference proteome</keyword>
<evidence type="ECO:0000256" key="5">
    <source>
        <dbReference type="ARBA" id="ARBA00022475"/>
    </source>
</evidence>
<reference evidence="11" key="1">
    <citation type="submission" date="2023-03" db="EMBL/GenBank/DDBJ databases">
        <title>Chromosome-scale reference genome and RAD-based genetic map of yellow starthistle (Centaurea solstitialis) reveal putative structural variation and QTLs associated with invader traits.</title>
        <authorList>
            <person name="Reatini B."/>
            <person name="Cang F.A."/>
            <person name="Jiang Q."/>
            <person name="Mckibben M.T.W."/>
            <person name="Barker M.S."/>
            <person name="Rieseberg L.H."/>
            <person name="Dlugosch K.M."/>
        </authorList>
    </citation>
    <scope>NUCLEOTIDE SEQUENCE</scope>
    <source>
        <strain evidence="11">CAN-66</strain>
        <tissue evidence="11">Leaf</tissue>
    </source>
</reference>
<evidence type="ECO:0000256" key="8">
    <source>
        <dbReference type="ARBA" id="ARBA00023065"/>
    </source>
</evidence>
<keyword evidence="7 10" id="KW-1133">Transmembrane helix</keyword>
<comment type="similarity">
    <text evidence="3">Belongs to the SLAC1 S-type anion channel family.</text>
</comment>
<evidence type="ECO:0000256" key="1">
    <source>
        <dbReference type="ARBA" id="ARBA00004127"/>
    </source>
</evidence>
<evidence type="ECO:0000256" key="6">
    <source>
        <dbReference type="ARBA" id="ARBA00022692"/>
    </source>
</evidence>
<keyword evidence="4" id="KW-0813">Transport</keyword>
<dbReference type="PANTHER" id="PTHR31269:SF55">
    <property type="entry name" value="VOLTAGE-DEPENDENT ANION CHANNEL-RELATED"/>
    <property type="match status" value="1"/>
</dbReference>
<keyword evidence="6 10" id="KW-0812">Transmembrane</keyword>
<accession>A0AA38TTF6</accession>
<sequence length="169" mass="18943">MTHYLVVFITLYQRLSGGNHISADLRPVFFLFVATPSMATLAWKSINGSFDIVCKMLFFLSMFLFVSLTQDTVGLFKHRASRPTLFKKSVKRFSATWWAFSFPLTFLALASIAYAQQVKNVTAEILALVLSITSVLVFFSLSVFSMLKICSLVHKPIFCFSDGLGSINV</sequence>
<evidence type="ECO:0000313" key="12">
    <source>
        <dbReference type="Proteomes" id="UP001172457"/>
    </source>
</evidence>
<dbReference type="Proteomes" id="UP001172457">
    <property type="component" value="Chromosome 1"/>
</dbReference>
<dbReference type="GO" id="GO:0006873">
    <property type="term" value="P:intracellular monoatomic ion homeostasis"/>
    <property type="evidence" value="ECO:0007669"/>
    <property type="project" value="InterPro"/>
</dbReference>
<feature type="transmembrane region" description="Helical" evidence="10">
    <location>
        <begin position="58"/>
        <end position="76"/>
    </location>
</feature>
<evidence type="ECO:0000256" key="2">
    <source>
        <dbReference type="ARBA" id="ARBA00004236"/>
    </source>
</evidence>
<keyword evidence="5" id="KW-1003">Cell membrane</keyword>
<dbReference type="GO" id="GO:0005886">
    <property type="term" value="C:plasma membrane"/>
    <property type="evidence" value="ECO:0007669"/>
    <property type="project" value="UniProtKB-SubCell"/>
</dbReference>
<dbReference type="Gene3D" id="1.50.10.150">
    <property type="entry name" value="Voltage-dependent anion channel"/>
    <property type="match status" value="1"/>
</dbReference>
<dbReference type="EMBL" id="JARYMX010000001">
    <property type="protein sequence ID" value="KAJ9566715.1"/>
    <property type="molecule type" value="Genomic_DNA"/>
</dbReference>
<evidence type="ECO:0000256" key="4">
    <source>
        <dbReference type="ARBA" id="ARBA00022448"/>
    </source>
</evidence>
<comment type="caution">
    <text evidence="11">The sequence shown here is derived from an EMBL/GenBank/DDBJ whole genome shotgun (WGS) entry which is preliminary data.</text>
</comment>
<evidence type="ECO:0000256" key="3">
    <source>
        <dbReference type="ARBA" id="ARBA00007808"/>
    </source>
</evidence>
<dbReference type="AlphaFoldDB" id="A0AA38TTF6"/>
<keyword evidence="9 10" id="KW-0472">Membrane</keyword>
<feature type="transmembrane region" description="Helical" evidence="10">
    <location>
        <begin position="97"/>
        <end position="115"/>
    </location>
</feature>
<keyword evidence="8" id="KW-0406">Ion transport</keyword>